<dbReference type="Proteomes" id="UP000479710">
    <property type="component" value="Unassembled WGS sequence"/>
</dbReference>
<protein>
    <submittedName>
        <fullName evidence="2">Uncharacterized protein</fullName>
    </submittedName>
</protein>
<evidence type="ECO:0000256" key="1">
    <source>
        <dbReference type="SAM" id="MobiDB-lite"/>
    </source>
</evidence>
<keyword evidence="3" id="KW-1185">Reference proteome</keyword>
<feature type="region of interest" description="Disordered" evidence="1">
    <location>
        <begin position="30"/>
        <end position="60"/>
    </location>
</feature>
<reference evidence="2 3" key="1">
    <citation type="submission" date="2019-11" db="EMBL/GenBank/DDBJ databases">
        <title>Whole genome sequence of Oryza granulata.</title>
        <authorList>
            <person name="Li W."/>
        </authorList>
    </citation>
    <scope>NUCLEOTIDE SEQUENCE [LARGE SCALE GENOMIC DNA]</scope>
    <source>
        <strain evidence="3">cv. Menghai</strain>
        <tissue evidence="2">Leaf</tissue>
    </source>
</reference>
<organism evidence="2 3">
    <name type="scientific">Oryza meyeriana var. granulata</name>
    <dbReference type="NCBI Taxonomy" id="110450"/>
    <lineage>
        <taxon>Eukaryota</taxon>
        <taxon>Viridiplantae</taxon>
        <taxon>Streptophyta</taxon>
        <taxon>Embryophyta</taxon>
        <taxon>Tracheophyta</taxon>
        <taxon>Spermatophyta</taxon>
        <taxon>Magnoliopsida</taxon>
        <taxon>Liliopsida</taxon>
        <taxon>Poales</taxon>
        <taxon>Poaceae</taxon>
        <taxon>BOP clade</taxon>
        <taxon>Oryzoideae</taxon>
        <taxon>Oryzeae</taxon>
        <taxon>Oryzinae</taxon>
        <taxon>Oryza</taxon>
        <taxon>Oryza meyeriana</taxon>
    </lineage>
</organism>
<evidence type="ECO:0000313" key="3">
    <source>
        <dbReference type="Proteomes" id="UP000479710"/>
    </source>
</evidence>
<name>A0A6G1CVJ3_9ORYZ</name>
<proteinExistence type="predicted"/>
<evidence type="ECO:0000313" key="2">
    <source>
        <dbReference type="EMBL" id="KAF0904112.1"/>
    </source>
</evidence>
<comment type="caution">
    <text evidence="2">The sequence shown here is derived from an EMBL/GenBank/DDBJ whole genome shotgun (WGS) entry which is preliminary data.</text>
</comment>
<dbReference type="AlphaFoldDB" id="A0A6G1CVJ3"/>
<dbReference type="EMBL" id="SPHZ02000008">
    <property type="protein sequence ID" value="KAF0904112.1"/>
    <property type="molecule type" value="Genomic_DNA"/>
</dbReference>
<gene>
    <name evidence="2" type="ORF">E2562_031835</name>
</gene>
<accession>A0A6G1CVJ3</accession>
<sequence length="60" mass="6379">MGLVPSPAATFRYALFALPPLMAAAYPYNRNRGNRDTPRTASITKLGDGAGTAGRKDRAI</sequence>